<dbReference type="RefSeq" id="WP_256132867.1">
    <property type="nucleotide sequence ID" value="NZ_JANFXK010000015.1"/>
</dbReference>
<name>A0ABT1RR58_9FIRM</name>
<dbReference type="Proteomes" id="UP001524502">
    <property type="component" value="Unassembled WGS sequence"/>
</dbReference>
<evidence type="ECO:0000313" key="2">
    <source>
        <dbReference type="EMBL" id="MCQ4637686.1"/>
    </source>
</evidence>
<comment type="caution">
    <text evidence="2">The sequence shown here is derived from an EMBL/GenBank/DDBJ whole genome shotgun (WGS) entry which is preliminary data.</text>
</comment>
<organism evidence="2 3">
    <name type="scientific">Anaerovorax odorimutans</name>
    <dbReference type="NCBI Taxonomy" id="109327"/>
    <lineage>
        <taxon>Bacteria</taxon>
        <taxon>Bacillati</taxon>
        <taxon>Bacillota</taxon>
        <taxon>Clostridia</taxon>
        <taxon>Peptostreptococcales</taxon>
        <taxon>Anaerovoracaceae</taxon>
        <taxon>Anaerovorax</taxon>
    </lineage>
</organism>
<reference evidence="2 3" key="1">
    <citation type="submission" date="2022-06" db="EMBL/GenBank/DDBJ databases">
        <title>Isolation of gut microbiota from human fecal samples.</title>
        <authorList>
            <person name="Pamer E.G."/>
            <person name="Barat B."/>
            <person name="Waligurski E."/>
            <person name="Medina S."/>
            <person name="Paddock L."/>
            <person name="Mostad J."/>
        </authorList>
    </citation>
    <scope>NUCLEOTIDE SEQUENCE [LARGE SCALE GENOMIC DNA]</scope>
    <source>
        <strain evidence="2 3">SL.3.17</strain>
    </source>
</reference>
<keyword evidence="1" id="KW-0472">Membrane</keyword>
<keyword evidence="1" id="KW-0812">Transmembrane</keyword>
<gene>
    <name evidence="2" type="ORF">NE619_13210</name>
</gene>
<sequence length="145" mass="16111">MKDLTISENIIAVLDDVSKKLGIAVDWTSENIMPYLKDVSDRIVRLELTTSAIWLILATVLMLGMALIGIHIYKAYKTENAESIFTEKIGCRDTVAINFGAIITLIAAGITTLICFSIMMVQINDIVCCYVLPERVVVDYISSYL</sequence>
<evidence type="ECO:0000313" key="3">
    <source>
        <dbReference type="Proteomes" id="UP001524502"/>
    </source>
</evidence>
<keyword evidence="3" id="KW-1185">Reference proteome</keyword>
<accession>A0ABT1RR58</accession>
<feature type="transmembrane region" description="Helical" evidence="1">
    <location>
        <begin position="94"/>
        <end position="121"/>
    </location>
</feature>
<protein>
    <submittedName>
        <fullName evidence="2">Uncharacterized protein</fullName>
    </submittedName>
</protein>
<proteinExistence type="predicted"/>
<feature type="transmembrane region" description="Helical" evidence="1">
    <location>
        <begin position="52"/>
        <end position="73"/>
    </location>
</feature>
<dbReference type="EMBL" id="JANFXK010000015">
    <property type="protein sequence ID" value="MCQ4637686.1"/>
    <property type="molecule type" value="Genomic_DNA"/>
</dbReference>
<keyword evidence="1" id="KW-1133">Transmembrane helix</keyword>
<evidence type="ECO:0000256" key="1">
    <source>
        <dbReference type="SAM" id="Phobius"/>
    </source>
</evidence>